<feature type="region of interest" description="Disordered" evidence="1">
    <location>
        <begin position="168"/>
        <end position="235"/>
    </location>
</feature>
<dbReference type="AlphaFoldDB" id="A0A1X0P279"/>
<organism evidence="3 4">
    <name type="scientific">Trypanosoma theileri</name>
    <dbReference type="NCBI Taxonomy" id="67003"/>
    <lineage>
        <taxon>Eukaryota</taxon>
        <taxon>Discoba</taxon>
        <taxon>Euglenozoa</taxon>
        <taxon>Kinetoplastea</taxon>
        <taxon>Metakinetoplastina</taxon>
        <taxon>Trypanosomatida</taxon>
        <taxon>Trypanosomatidae</taxon>
        <taxon>Trypanosoma</taxon>
    </lineage>
</organism>
<dbReference type="STRING" id="67003.A0A1X0P279"/>
<keyword evidence="4" id="KW-1185">Reference proteome</keyword>
<dbReference type="OrthoDB" id="565552at2759"/>
<dbReference type="VEuPathDB" id="TriTrypDB:TM35_000082980"/>
<dbReference type="EMBL" id="NBCO01000008">
    <property type="protein sequence ID" value="ORC90500.1"/>
    <property type="molecule type" value="Genomic_DNA"/>
</dbReference>
<dbReference type="Gene3D" id="3.30.1370.70">
    <property type="entry name" value="Scaffold protein Nfu/NifU, N-terminal domain"/>
    <property type="match status" value="1"/>
</dbReference>
<dbReference type="RefSeq" id="XP_028884566.1">
    <property type="nucleotide sequence ID" value="XM_029024163.1"/>
</dbReference>
<proteinExistence type="predicted"/>
<feature type="compositionally biased region" description="Polar residues" evidence="1">
    <location>
        <begin position="197"/>
        <end position="206"/>
    </location>
</feature>
<reference evidence="3 4" key="1">
    <citation type="submission" date="2017-03" db="EMBL/GenBank/DDBJ databases">
        <title>An alternative strategy for trypanosome survival in the mammalian bloodstream revealed through genome and transcriptome analysis of the ubiquitous bovine parasite Trypanosoma (Megatrypanum) theileri.</title>
        <authorList>
            <person name="Kelly S."/>
            <person name="Ivens A."/>
            <person name="Mott A."/>
            <person name="O'Neill E."/>
            <person name="Emms D."/>
            <person name="Macleod O."/>
            <person name="Voorheis P."/>
            <person name="Matthews J."/>
            <person name="Matthews K."/>
            <person name="Carrington M."/>
        </authorList>
    </citation>
    <scope>NUCLEOTIDE SEQUENCE [LARGE SCALE GENOMIC DNA]</scope>
    <source>
        <strain evidence="3">Edinburgh</strain>
    </source>
</reference>
<dbReference type="Pfam" id="PF08712">
    <property type="entry name" value="Nfu_N"/>
    <property type="match status" value="1"/>
</dbReference>
<feature type="domain" description="Scaffold protein Nfu/NifU N-terminal" evidence="2">
    <location>
        <begin position="53"/>
        <end position="135"/>
    </location>
</feature>
<feature type="compositionally biased region" description="Low complexity" evidence="1">
    <location>
        <begin position="179"/>
        <end position="196"/>
    </location>
</feature>
<accession>A0A1X0P279</accession>
<dbReference type="InterPro" id="IPR014824">
    <property type="entry name" value="Nfu/NifU_N"/>
</dbReference>
<evidence type="ECO:0000313" key="3">
    <source>
        <dbReference type="EMBL" id="ORC90500.1"/>
    </source>
</evidence>
<feature type="compositionally biased region" description="Basic residues" evidence="1">
    <location>
        <begin position="222"/>
        <end position="235"/>
    </location>
</feature>
<evidence type="ECO:0000256" key="1">
    <source>
        <dbReference type="SAM" id="MobiDB-lite"/>
    </source>
</evidence>
<dbReference type="InterPro" id="IPR036498">
    <property type="entry name" value="Nfu/NifU_N_sf"/>
</dbReference>
<evidence type="ECO:0000313" key="4">
    <source>
        <dbReference type="Proteomes" id="UP000192257"/>
    </source>
</evidence>
<dbReference type="GeneID" id="39983943"/>
<name>A0A1X0P279_9TRYP</name>
<dbReference type="SUPFAM" id="SSF110836">
    <property type="entry name" value="Hypothetical protein SAV1430"/>
    <property type="match status" value="1"/>
</dbReference>
<comment type="caution">
    <text evidence="3">The sequence shown here is derived from an EMBL/GenBank/DDBJ whole genome shotgun (WGS) entry which is preliminary data.</text>
</comment>
<sequence length="235" mass="26820">MIFPRRACPVIADHITNNSTGSFHSLLRRPRRLSQHVCMIPLQLHCARRTFLVRFQETPNESCYKFFVDDVKFLPEKQDGTLSFDLDNSYQSPLADQLLRNLPMVEEVTVGRNFVTVRRVDNDDADAAVRYFAMKMGLASTYTSAAEQREAAAQRSAELQQRVMEAMREGEPNETPVFSSSPSSSSNNNSSNSNSSQEQKGSNTHNSENKEADKQSQQQQQQKKKKRRSRRKKRG</sequence>
<dbReference type="Proteomes" id="UP000192257">
    <property type="component" value="Unassembled WGS sequence"/>
</dbReference>
<gene>
    <name evidence="3" type="ORF">TM35_000082980</name>
</gene>
<protein>
    <recommendedName>
        <fullName evidence="2">Scaffold protein Nfu/NifU N-terminal domain-containing protein</fullName>
    </recommendedName>
</protein>
<evidence type="ECO:0000259" key="2">
    <source>
        <dbReference type="SMART" id="SM00932"/>
    </source>
</evidence>
<dbReference type="SMART" id="SM00932">
    <property type="entry name" value="Nfu_N"/>
    <property type="match status" value="1"/>
</dbReference>